<dbReference type="Proteomes" id="UP000622890">
    <property type="component" value="Unassembled WGS sequence"/>
</dbReference>
<dbReference type="AlphaFoldDB" id="A0A934W4S0"/>
<reference evidence="1" key="1">
    <citation type="submission" date="2021-01" db="EMBL/GenBank/DDBJ databases">
        <title>Genome sequence of strain Noviherbaspirillum sp. DKR-6.</title>
        <authorList>
            <person name="Chaudhary D.K."/>
        </authorList>
    </citation>
    <scope>NUCLEOTIDE SEQUENCE</scope>
    <source>
        <strain evidence="1">DKR-6</strain>
    </source>
</reference>
<name>A0A934W4S0_9BURK</name>
<evidence type="ECO:0000313" key="1">
    <source>
        <dbReference type="EMBL" id="MBK4733120.1"/>
    </source>
</evidence>
<dbReference type="RefSeq" id="WP_200589617.1">
    <property type="nucleotide sequence ID" value="NZ_JAEPBG010000001.1"/>
</dbReference>
<accession>A0A934W4S0</accession>
<organism evidence="1 2">
    <name type="scientific">Noviherbaspirillum pedocola</name>
    <dbReference type="NCBI Taxonomy" id="2801341"/>
    <lineage>
        <taxon>Bacteria</taxon>
        <taxon>Pseudomonadati</taxon>
        <taxon>Pseudomonadota</taxon>
        <taxon>Betaproteobacteria</taxon>
        <taxon>Burkholderiales</taxon>
        <taxon>Oxalobacteraceae</taxon>
        <taxon>Noviherbaspirillum</taxon>
    </lineage>
</organism>
<protein>
    <submittedName>
        <fullName evidence="1">IS1 family transposase</fullName>
    </submittedName>
</protein>
<gene>
    <name evidence="1" type="ORF">JJB74_00625</name>
</gene>
<proteinExistence type="predicted"/>
<sequence>MADGGKDMAKQPSSMESAQAVQGRECPHCSSNSVQGWGSAHGLPRYRCNTCKRTFNPLTGTSLARLRNKDKWFLFLRTLTQQKSIRKSAEICGIDNSTALRWRQRFSACTDAEKRSIMMALVESFPETLQGWQESALQMTPEWAGELLLTLICWLG</sequence>
<comment type="caution">
    <text evidence="1">The sequence shown here is derived from an EMBL/GenBank/DDBJ whole genome shotgun (WGS) entry which is preliminary data.</text>
</comment>
<keyword evidence="2" id="KW-1185">Reference proteome</keyword>
<evidence type="ECO:0000313" key="2">
    <source>
        <dbReference type="Proteomes" id="UP000622890"/>
    </source>
</evidence>
<dbReference type="EMBL" id="JAEPBG010000001">
    <property type="protein sequence ID" value="MBK4733120.1"/>
    <property type="molecule type" value="Genomic_DNA"/>
</dbReference>